<comment type="caution">
    <text evidence="5">The sequence shown here is derived from an EMBL/GenBank/DDBJ whole genome shotgun (WGS) entry which is preliminary data.</text>
</comment>
<evidence type="ECO:0000313" key="5">
    <source>
        <dbReference type="EMBL" id="OJG08800.1"/>
    </source>
</evidence>
<dbReference type="AlphaFoldDB" id="A0A1L8QMS5"/>
<organism evidence="5 6">
    <name type="scientific">Enterococcus aquimarinus</name>
    <dbReference type="NCBI Taxonomy" id="328396"/>
    <lineage>
        <taxon>Bacteria</taxon>
        <taxon>Bacillati</taxon>
        <taxon>Bacillota</taxon>
        <taxon>Bacilli</taxon>
        <taxon>Lactobacillales</taxon>
        <taxon>Enterococcaceae</taxon>
        <taxon>Enterococcus</taxon>
    </lineage>
</organism>
<dbReference type="InterPro" id="IPR036388">
    <property type="entry name" value="WH-like_DNA-bd_sf"/>
</dbReference>
<dbReference type="InterPro" id="IPR010921">
    <property type="entry name" value="Trp_repressor/repl_initiator"/>
</dbReference>
<dbReference type="Gene3D" id="1.10.10.10">
    <property type="entry name" value="Winged helix-like DNA-binding domain superfamily/Winged helix DNA-binding domain"/>
    <property type="match status" value="1"/>
</dbReference>
<feature type="domain" description="Insertion element IS150 protein InsJ-like helix-turn-helix" evidence="4">
    <location>
        <begin position="8"/>
        <end position="54"/>
    </location>
</feature>
<protein>
    <submittedName>
        <fullName evidence="5">Transcriptional regulator</fullName>
    </submittedName>
</protein>
<dbReference type="PANTHER" id="PTHR33795">
    <property type="entry name" value="INSERTION ELEMENT IS150 PROTEIN INSJ"/>
    <property type="match status" value="1"/>
</dbReference>
<evidence type="ECO:0000259" key="4">
    <source>
        <dbReference type="Pfam" id="PF13518"/>
    </source>
</evidence>
<comment type="similarity">
    <text evidence="1">Belongs to the IS150/IS1296 orfA family.</text>
</comment>
<dbReference type="Pfam" id="PF13518">
    <property type="entry name" value="HTH_28"/>
    <property type="match status" value="2"/>
</dbReference>
<dbReference type="Proteomes" id="UP000182149">
    <property type="component" value="Unassembled WGS sequence"/>
</dbReference>
<dbReference type="STRING" id="328396.RU93_GL001601"/>
<evidence type="ECO:0000313" key="6">
    <source>
        <dbReference type="Proteomes" id="UP000182149"/>
    </source>
</evidence>
<keyword evidence="6" id="KW-1185">Reference proteome</keyword>
<proteinExistence type="inferred from homology"/>
<dbReference type="InterPro" id="IPR055247">
    <property type="entry name" value="InsJ-like_HTH"/>
</dbReference>
<feature type="domain" description="Insertion element IS150 protein InsJ-like helix-turn-helix" evidence="4">
    <location>
        <begin position="66"/>
        <end position="118"/>
    </location>
</feature>
<dbReference type="InterPro" id="IPR052057">
    <property type="entry name" value="IS150/IS1296_orfA-like"/>
</dbReference>
<dbReference type="SUPFAM" id="SSF48295">
    <property type="entry name" value="TrpR-like"/>
    <property type="match status" value="1"/>
</dbReference>
<gene>
    <name evidence="5" type="ORF">RU93_GL001601</name>
</gene>
<name>A0A1L8QMS5_9ENTE</name>
<dbReference type="PANTHER" id="PTHR33795:SF1">
    <property type="entry name" value="INSERTION ELEMENT IS150 PROTEIN INSJ"/>
    <property type="match status" value="1"/>
</dbReference>
<accession>A0A1L8QMS5</accession>
<reference evidence="5 6" key="1">
    <citation type="submission" date="2014-12" db="EMBL/GenBank/DDBJ databases">
        <title>Draft genome sequences of 29 type strains of Enterococci.</title>
        <authorList>
            <person name="Zhong Z."/>
            <person name="Sun Z."/>
            <person name="Liu W."/>
            <person name="Zhang W."/>
            <person name="Zhang H."/>
        </authorList>
    </citation>
    <scope>NUCLEOTIDE SEQUENCE [LARGE SCALE GENOMIC DNA]</scope>
    <source>
        <strain evidence="5 6">DSM 17690</strain>
    </source>
</reference>
<feature type="region of interest" description="Disordered" evidence="3">
    <location>
        <begin position="109"/>
        <end position="135"/>
    </location>
</feature>
<dbReference type="EMBL" id="JXKD01000036">
    <property type="protein sequence ID" value="OJG08800.1"/>
    <property type="molecule type" value="Genomic_DNA"/>
</dbReference>
<feature type="compositionally biased region" description="Basic and acidic residues" evidence="3">
    <location>
        <begin position="124"/>
        <end position="135"/>
    </location>
</feature>
<evidence type="ECO:0000256" key="1">
    <source>
        <dbReference type="ARBA" id="ARBA00038232"/>
    </source>
</evidence>
<dbReference type="Gene3D" id="1.10.10.60">
    <property type="entry name" value="Homeodomain-like"/>
    <property type="match status" value="1"/>
</dbReference>
<keyword evidence="2" id="KW-0175">Coiled coil</keyword>
<sequence length="191" mass="22493">MAKYSFEFKLKMVQKYLDGEGGYSYLAKKYRVKGKSQIRKWVNAYEEFGKEGLSRMRQNKKYSVQFKLDAIELYQMSEMSYREVANTLGINNPPLITSWVRKFREDGVEGLSKSKGRPSNMPKKNNEIEKKISKITPRESERIKELEKQVRSLQIENAFLKELRKLRKQEAQQRRKNQSHVSSTASEDHSN</sequence>
<feature type="region of interest" description="Disordered" evidence="3">
    <location>
        <begin position="167"/>
        <end position="191"/>
    </location>
</feature>
<evidence type="ECO:0000256" key="3">
    <source>
        <dbReference type="SAM" id="MobiDB-lite"/>
    </source>
</evidence>
<feature type="coiled-coil region" evidence="2">
    <location>
        <begin position="136"/>
        <end position="163"/>
    </location>
</feature>
<evidence type="ECO:0000256" key="2">
    <source>
        <dbReference type="SAM" id="Coils"/>
    </source>
</evidence>
<dbReference type="GO" id="GO:0043565">
    <property type="term" value="F:sequence-specific DNA binding"/>
    <property type="evidence" value="ECO:0007669"/>
    <property type="project" value="InterPro"/>
</dbReference>